<dbReference type="Gene3D" id="1.10.150.60">
    <property type="entry name" value="ARID DNA-binding domain"/>
    <property type="match status" value="1"/>
</dbReference>
<dbReference type="InterPro" id="IPR001606">
    <property type="entry name" value="ARID_dom"/>
</dbReference>
<dbReference type="InterPro" id="IPR013087">
    <property type="entry name" value="Znf_C2H2_type"/>
</dbReference>
<dbReference type="SMART" id="SM00501">
    <property type="entry name" value="BRIGHT"/>
    <property type="match status" value="1"/>
</dbReference>
<feature type="domain" description="ARID" evidence="8">
    <location>
        <begin position="29"/>
        <end position="121"/>
    </location>
</feature>
<dbReference type="Pfam" id="PF02257">
    <property type="entry name" value="RFX_DNA_binding"/>
    <property type="match status" value="1"/>
</dbReference>
<organism evidence="9 10">
    <name type="scientific">Parastrongyloides trichosuri</name>
    <name type="common">Possum-specific nematode worm</name>
    <dbReference type="NCBI Taxonomy" id="131310"/>
    <lineage>
        <taxon>Eukaryota</taxon>
        <taxon>Metazoa</taxon>
        <taxon>Ecdysozoa</taxon>
        <taxon>Nematoda</taxon>
        <taxon>Chromadorea</taxon>
        <taxon>Rhabditida</taxon>
        <taxon>Tylenchina</taxon>
        <taxon>Panagrolaimomorpha</taxon>
        <taxon>Strongyloidoidea</taxon>
        <taxon>Strongyloididae</taxon>
        <taxon>Parastrongyloides</taxon>
    </lineage>
</organism>
<dbReference type="SUPFAM" id="SSF48371">
    <property type="entry name" value="ARM repeat"/>
    <property type="match status" value="1"/>
</dbReference>
<dbReference type="WBParaSite" id="PTRK_0000262000.1">
    <property type="protein sequence ID" value="PTRK_0000262000.1"/>
    <property type="gene ID" value="PTRK_0000262000"/>
</dbReference>
<keyword evidence="4" id="KW-0539">Nucleus</keyword>
<proteinExistence type="predicted"/>
<name>A0A0N4Z678_PARTI</name>
<sequence>MPFGDSLNRKLLLNPTASYISLLSEEDRTKPEKDFFASYGAFCRRKWSLQKPPQPSINGAILNLYELFTIVKNFGGFMKVTNHDLWPEVTKSLNLPGAINETALAKYYYQRYLLYFEECESGTGETEVDPDENSSSNMGTRSRGRIYFSSNDNPVSVRKINNHNTSNMLTKDLGYVIGHCSEDGPDYHKLMKHLLSGFENENVFARNLLSMMASPGPYHLQLEQCPMIIDIILAKIGIFPVKDPIEFKAGFGENYLNDWRNKEHCDFDLFWEVSGIKEEYAIGLIERKDIVEAIIKYNSEEEVCGMKYNNEDIDFLFNPSIQMSEKDPIYFRVLHTTKIIRELSFDNDNRKVLKRNINLLTFLMCIAFSRYECLHQNVMDTLSNLSEDLELNDLLISNNHFGCFLKLIKSCLLSKDRMKICFGLEILGNIASKEGNEMFVTDLLVNEKEIIQQISLLLVPMDVMSLTHTLETIYDLTSMGPTMCDLFAKDNGILKQLYALLTVEANKFGPCYIQGTKIIQYKPQFQPGQKPVRKFTQTPINRTMGTHQMSNQMGQMRSQITNRPVTNPQIHTPSMPIRRPSRIEDNKTVGSQNDLPVVKINEDQEKINLTREWIRSYLKFDPSYESSIKRGKLYCDYVNHFNNKKMLSLNMKNFITLIREMFPKVKLTNDDGQTNSSLLGIVFMAPGSFPSSTSKPINPFIGSNNIDSHNDHTVLVKTIFNAQAEKEKIAAMKVGGNESVSRKRKLTNSSLNYNLESMRESVSPDGTSSVSEEYGPSSKVEGLSSHSDISSPLPKINNEIKIENVSCSSIDSLTNDSNVIKVSNIQCGYNENTENEHPIQKIGGEEITTALPESILQQKLSQKSPLPSEYYEKIDSPICEWQDCGQVFATTNKLYYHMYRTHTINDEMVCKWNGCERIIRGFWSLLSHIHETHCKKPISDEARSLRMKHGNREYIEQILKKKWKEQEGKKPYNIPVKNSFVPPHAEYHKTTLNGKVVITPISNDFTNVPEGPVTKSVRLTAALILRNIVTYSCVGREYLKRYESFISYLAFSKLEANTALSNYLYEIKNTIDYDGDKDHQNGDHLYGLTSDI</sequence>
<dbReference type="PROSITE" id="PS50157">
    <property type="entry name" value="ZINC_FINGER_C2H2_2"/>
    <property type="match status" value="1"/>
</dbReference>
<keyword evidence="5" id="KW-0862">Zinc</keyword>
<evidence type="ECO:0000259" key="7">
    <source>
        <dbReference type="PROSITE" id="PS50157"/>
    </source>
</evidence>
<dbReference type="InterPro" id="IPR036431">
    <property type="entry name" value="ARID_dom_sf"/>
</dbReference>
<dbReference type="PANTHER" id="PTHR22970:SF14">
    <property type="entry name" value="AT-RICH INTERACTIVE DOMAIN-CONTAINING PROTEIN 2"/>
    <property type="match status" value="1"/>
</dbReference>
<keyword evidence="9" id="KW-1185">Reference proteome</keyword>
<evidence type="ECO:0000256" key="4">
    <source>
        <dbReference type="ARBA" id="ARBA00023242"/>
    </source>
</evidence>
<dbReference type="Pfam" id="PF01388">
    <property type="entry name" value="ARID"/>
    <property type="match status" value="1"/>
</dbReference>
<evidence type="ECO:0000256" key="5">
    <source>
        <dbReference type="PROSITE-ProRule" id="PRU00042"/>
    </source>
</evidence>
<dbReference type="CDD" id="cd16100">
    <property type="entry name" value="ARID"/>
    <property type="match status" value="1"/>
</dbReference>
<dbReference type="InterPro" id="IPR036388">
    <property type="entry name" value="WH-like_DNA-bd_sf"/>
</dbReference>
<accession>A0A0N4Z678</accession>
<dbReference type="GO" id="GO:0008270">
    <property type="term" value="F:zinc ion binding"/>
    <property type="evidence" value="ECO:0007669"/>
    <property type="project" value="UniProtKB-KW"/>
</dbReference>
<keyword evidence="5" id="KW-0479">Metal-binding</keyword>
<dbReference type="InterPro" id="IPR016024">
    <property type="entry name" value="ARM-type_fold"/>
</dbReference>
<reference evidence="10" key="1">
    <citation type="submission" date="2017-02" db="UniProtKB">
        <authorList>
            <consortium name="WormBaseParasite"/>
        </authorList>
    </citation>
    <scope>IDENTIFICATION</scope>
</reference>
<dbReference type="Gene3D" id="3.30.160.60">
    <property type="entry name" value="Classic Zinc Finger"/>
    <property type="match status" value="1"/>
</dbReference>
<dbReference type="AlphaFoldDB" id="A0A0N4Z678"/>
<dbReference type="SMART" id="SM00355">
    <property type="entry name" value="ZnF_C2H2"/>
    <property type="match status" value="2"/>
</dbReference>
<dbReference type="InterPro" id="IPR003150">
    <property type="entry name" value="DNA-bd_RFX"/>
</dbReference>
<feature type="domain" description="C2H2-type" evidence="7">
    <location>
        <begin position="877"/>
        <end position="907"/>
    </location>
</feature>
<dbReference type="SUPFAM" id="SSF46774">
    <property type="entry name" value="ARID-like"/>
    <property type="match status" value="1"/>
</dbReference>
<dbReference type="PROSITE" id="PS00028">
    <property type="entry name" value="ZINC_FINGER_C2H2_1"/>
    <property type="match status" value="1"/>
</dbReference>
<keyword evidence="5" id="KW-0863">Zinc-finger</keyword>
<evidence type="ECO:0000313" key="9">
    <source>
        <dbReference type="Proteomes" id="UP000038045"/>
    </source>
</evidence>
<dbReference type="SMART" id="SM01014">
    <property type="entry name" value="ARID"/>
    <property type="match status" value="1"/>
</dbReference>
<dbReference type="Proteomes" id="UP000038045">
    <property type="component" value="Unplaced"/>
</dbReference>
<evidence type="ECO:0000256" key="6">
    <source>
        <dbReference type="SAM" id="MobiDB-lite"/>
    </source>
</evidence>
<dbReference type="STRING" id="131310.A0A0N4Z678"/>
<keyword evidence="2" id="KW-0805">Transcription regulation</keyword>
<protein>
    <submittedName>
        <fullName evidence="10">ARID domain-containing protein</fullName>
    </submittedName>
</protein>
<feature type="region of interest" description="Disordered" evidence="6">
    <location>
        <begin position="564"/>
        <end position="589"/>
    </location>
</feature>
<dbReference type="PANTHER" id="PTHR22970">
    <property type="entry name" value="AT-RICH INTERACTIVE DOMAIN-CONTAINING PROTEIN 2"/>
    <property type="match status" value="1"/>
</dbReference>
<dbReference type="PROSITE" id="PS51011">
    <property type="entry name" value="ARID"/>
    <property type="match status" value="1"/>
</dbReference>
<dbReference type="Gene3D" id="1.25.10.10">
    <property type="entry name" value="Leucine-rich Repeat Variant"/>
    <property type="match status" value="1"/>
</dbReference>
<dbReference type="InterPro" id="IPR011989">
    <property type="entry name" value="ARM-like"/>
</dbReference>
<feature type="region of interest" description="Disordered" evidence="6">
    <location>
        <begin position="124"/>
        <end position="143"/>
    </location>
</feature>
<evidence type="ECO:0000256" key="1">
    <source>
        <dbReference type="ARBA" id="ARBA00022853"/>
    </source>
</evidence>
<dbReference type="InterPro" id="IPR052406">
    <property type="entry name" value="Chromatin_Remodeling_Comp"/>
</dbReference>
<dbReference type="GO" id="GO:0006325">
    <property type="term" value="P:chromatin organization"/>
    <property type="evidence" value="ECO:0007669"/>
    <property type="project" value="UniProtKB-KW"/>
</dbReference>
<dbReference type="Gene3D" id="1.10.10.10">
    <property type="entry name" value="Winged helix-like DNA-binding domain superfamily/Winged helix DNA-binding domain"/>
    <property type="match status" value="1"/>
</dbReference>
<keyword evidence="3" id="KW-0804">Transcription</keyword>
<feature type="region of interest" description="Disordered" evidence="6">
    <location>
        <begin position="757"/>
        <end position="790"/>
    </location>
</feature>
<dbReference type="GO" id="GO:0006355">
    <property type="term" value="P:regulation of DNA-templated transcription"/>
    <property type="evidence" value="ECO:0007669"/>
    <property type="project" value="InterPro"/>
</dbReference>
<evidence type="ECO:0000256" key="3">
    <source>
        <dbReference type="ARBA" id="ARBA00023163"/>
    </source>
</evidence>
<evidence type="ECO:0000313" key="10">
    <source>
        <dbReference type="WBParaSite" id="PTRK_0000262000.1"/>
    </source>
</evidence>
<keyword evidence="1" id="KW-0156">Chromatin regulator</keyword>
<evidence type="ECO:0000256" key="2">
    <source>
        <dbReference type="ARBA" id="ARBA00023015"/>
    </source>
</evidence>
<dbReference type="GO" id="GO:0003677">
    <property type="term" value="F:DNA binding"/>
    <property type="evidence" value="ECO:0007669"/>
    <property type="project" value="InterPro"/>
</dbReference>
<evidence type="ECO:0000259" key="8">
    <source>
        <dbReference type="PROSITE" id="PS51011"/>
    </source>
</evidence>